<dbReference type="InterPro" id="IPR036179">
    <property type="entry name" value="Ig-like_dom_sf"/>
</dbReference>
<dbReference type="PANTHER" id="PTHR12231:SF157">
    <property type="entry name" value="DPR-INTERACTING PROTEIN EPSILON-RELATED"/>
    <property type="match status" value="1"/>
</dbReference>
<keyword evidence="3" id="KW-1015">Disulfide bond</keyword>
<evidence type="ECO:0000256" key="1">
    <source>
        <dbReference type="ARBA" id="ARBA00022729"/>
    </source>
</evidence>
<evidence type="ECO:0000256" key="2">
    <source>
        <dbReference type="ARBA" id="ARBA00022737"/>
    </source>
</evidence>
<feature type="domain" description="Ig-like" evidence="5">
    <location>
        <begin position="37"/>
        <end position="117"/>
    </location>
</feature>
<dbReference type="OrthoDB" id="10012075at2759"/>
<feature type="non-terminal residue" evidence="6">
    <location>
        <position position="164"/>
    </location>
</feature>
<dbReference type="Gene3D" id="2.60.40.10">
    <property type="entry name" value="Immunoglobulins"/>
    <property type="match status" value="1"/>
</dbReference>
<keyword evidence="1" id="KW-0732">Signal</keyword>
<keyword evidence="7" id="KW-1185">Reference proteome</keyword>
<dbReference type="InterPro" id="IPR003598">
    <property type="entry name" value="Ig_sub2"/>
</dbReference>
<dbReference type="InterPro" id="IPR051170">
    <property type="entry name" value="Neural/epithelial_adhesion"/>
</dbReference>
<dbReference type="EMBL" id="CP045898">
    <property type="protein sequence ID" value="QQP40628.1"/>
    <property type="molecule type" value="Genomic_DNA"/>
</dbReference>
<dbReference type="SMART" id="SM00409">
    <property type="entry name" value="IG"/>
    <property type="match status" value="1"/>
</dbReference>
<dbReference type="Proteomes" id="UP000595437">
    <property type="component" value="Chromosome 9"/>
</dbReference>
<dbReference type="SMART" id="SM00408">
    <property type="entry name" value="IGc2"/>
    <property type="match status" value="1"/>
</dbReference>
<evidence type="ECO:0000313" key="6">
    <source>
        <dbReference type="EMBL" id="QQP40628.1"/>
    </source>
</evidence>
<dbReference type="Pfam" id="PF13927">
    <property type="entry name" value="Ig_3"/>
    <property type="match status" value="1"/>
</dbReference>
<evidence type="ECO:0000256" key="4">
    <source>
        <dbReference type="ARBA" id="ARBA00023319"/>
    </source>
</evidence>
<organism evidence="6 7">
    <name type="scientific">Caligus rogercresseyi</name>
    <name type="common">Sea louse</name>
    <dbReference type="NCBI Taxonomy" id="217165"/>
    <lineage>
        <taxon>Eukaryota</taxon>
        <taxon>Metazoa</taxon>
        <taxon>Ecdysozoa</taxon>
        <taxon>Arthropoda</taxon>
        <taxon>Crustacea</taxon>
        <taxon>Multicrustacea</taxon>
        <taxon>Hexanauplia</taxon>
        <taxon>Copepoda</taxon>
        <taxon>Siphonostomatoida</taxon>
        <taxon>Caligidae</taxon>
        <taxon>Caligus</taxon>
    </lineage>
</organism>
<accession>A0A7T8JZ77</accession>
<dbReference type="InterPro" id="IPR007110">
    <property type="entry name" value="Ig-like_dom"/>
</dbReference>
<name>A0A7T8JZ77_CALRO</name>
<dbReference type="InterPro" id="IPR003599">
    <property type="entry name" value="Ig_sub"/>
</dbReference>
<dbReference type="AlphaFoldDB" id="A0A7T8JZ77"/>
<dbReference type="CDD" id="cd00096">
    <property type="entry name" value="Ig"/>
    <property type="match status" value="1"/>
</dbReference>
<sequence>TLRLYKVSRLDMGGYMCIAANAHSLGHRLPPMISLLGGKVKLKCVVEAHPEALIFWEKNGSMLQSSERIKMRVLYGEPSYKVEMKLLITSVQKEDFGVFKCIAKNPRGVTDGMITLTGMSTKELHSVNHNITLEKENIRRTASESGLPVRTSTLRIADCPMTSS</sequence>
<protein>
    <recommendedName>
        <fullName evidence="5">Ig-like domain-containing protein</fullName>
    </recommendedName>
</protein>
<evidence type="ECO:0000259" key="5">
    <source>
        <dbReference type="PROSITE" id="PS50835"/>
    </source>
</evidence>
<dbReference type="InterPro" id="IPR013783">
    <property type="entry name" value="Ig-like_fold"/>
</dbReference>
<dbReference type="GO" id="GO:0043005">
    <property type="term" value="C:neuron projection"/>
    <property type="evidence" value="ECO:0007669"/>
    <property type="project" value="TreeGrafter"/>
</dbReference>
<dbReference type="PANTHER" id="PTHR12231">
    <property type="entry name" value="CTX-RELATED TYPE I TRANSMEMBRANE PROTEIN"/>
    <property type="match status" value="1"/>
</dbReference>
<dbReference type="PROSITE" id="PS50835">
    <property type="entry name" value="IG_LIKE"/>
    <property type="match status" value="1"/>
</dbReference>
<proteinExistence type="predicted"/>
<dbReference type="SUPFAM" id="SSF48726">
    <property type="entry name" value="Immunoglobulin"/>
    <property type="match status" value="1"/>
</dbReference>
<keyword evidence="2" id="KW-0677">Repeat</keyword>
<keyword evidence="4" id="KW-0393">Immunoglobulin domain</keyword>
<gene>
    <name evidence="6" type="ORF">FKW44_014739</name>
</gene>
<reference evidence="7" key="1">
    <citation type="submission" date="2021-01" db="EMBL/GenBank/DDBJ databases">
        <title>Caligus Genome Assembly.</title>
        <authorList>
            <person name="Gallardo-Escarate C."/>
        </authorList>
    </citation>
    <scope>NUCLEOTIDE SEQUENCE [LARGE SCALE GENOMIC DNA]</scope>
</reference>
<evidence type="ECO:0000313" key="7">
    <source>
        <dbReference type="Proteomes" id="UP000595437"/>
    </source>
</evidence>
<evidence type="ECO:0000256" key="3">
    <source>
        <dbReference type="ARBA" id="ARBA00023157"/>
    </source>
</evidence>